<dbReference type="EMBL" id="SRRZ01000023">
    <property type="protein sequence ID" value="NQE33994.1"/>
    <property type="molecule type" value="Genomic_DNA"/>
</dbReference>
<keyword evidence="1" id="KW-0812">Transmembrane</keyword>
<evidence type="ECO:0000313" key="3">
    <source>
        <dbReference type="Proteomes" id="UP000702425"/>
    </source>
</evidence>
<keyword evidence="1" id="KW-1133">Transmembrane helix</keyword>
<organism evidence="2 3">
    <name type="scientific">Microcoleus asticus IPMA8</name>
    <dbReference type="NCBI Taxonomy" id="2563858"/>
    <lineage>
        <taxon>Bacteria</taxon>
        <taxon>Bacillati</taxon>
        <taxon>Cyanobacteriota</taxon>
        <taxon>Cyanophyceae</taxon>
        <taxon>Oscillatoriophycideae</taxon>
        <taxon>Oscillatoriales</taxon>
        <taxon>Microcoleaceae</taxon>
        <taxon>Microcoleus</taxon>
        <taxon>Microcoleus asticus</taxon>
    </lineage>
</organism>
<reference evidence="2 3" key="1">
    <citation type="journal article" date="2020" name="Sci. Rep.">
        <title>A novel cyanobacterial geosmin producer, revising GeoA distribution and dispersion patterns in Bacteria.</title>
        <authorList>
            <person name="Churro C."/>
            <person name="Semedo-Aguiar A.P."/>
            <person name="Silva A.D."/>
            <person name="Pereira-Leal J.B."/>
            <person name="Leite R.B."/>
        </authorList>
    </citation>
    <scope>NUCLEOTIDE SEQUENCE [LARGE SCALE GENOMIC DNA]</scope>
    <source>
        <strain evidence="2 3">IPMA8</strain>
    </source>
</reference>
<name>A0ABX2CUI2_9CYAN</name>
<keyword evidence="3" id="KW-1185">Reference proteome</keyword>
<protein>
    <recommendedName>
        <fullName evidence="4">Lipoprotein</fullName>
    </recommendedName>
</protein>
<keyword evidence="1" id="KW-0472">Membrane</keyword>
<feature type="transmembrane region" description="Helical" evidence="1">
    <location>
        <begin position="29"/>
        <end position="50"/>
    </location>
</feature>
<dbReference type="Proteomes" id="UP000702425">
    <property type="component" value="Unassembled WGS sequence"/>
</dbReference>
<accession>A0ABX2CUI2</accession>
<gene>
    <name evidence="2" type="ORF">E5S67_01717</name>
</gene>
<proteinExistence type="predicted"/>
<dbReference type="RefSeq" id="WP_172186634.1">
    <property type="nucleotide sequence ID" value="NZ_CAWPPK010000146.1"/>
</dbReference>
<comment type="caution">
    <text evidence="2">The sequence shown here is derived from an EMBL/GenBank/DDBJ whole genome shotgun (WGS) entry which is preliminary data.</text>
</comment>
<evidence type="ECO:0000256" key="1">
    <source>
        <dbReference type="SAM" id="Phobius"/>
    </source>
</evidence>
<sequence length="212" mass="23251">MVKQNRVKQQTAGTQKIVNPPVWLNQLGYWFRIGLTVFTALSLLLGTVACTNSSSATTAPASWQQALRVTPKETLTLIVKEHSSLPELKVAAGQSAAAEAIKRMRVWQVNGSVGRLNLYDFNNSALCGTKGCLYVGYLIPNDSSQMPTEVFAAYLDPHKPPKTPLFKADSSSHEGLPCLGVNQLSKEGRRQLQFCYDGLTYQLADSQLFKEG</sequence>
<evidence type="ECO:0000313" key="2">
    <source>
        <dbReference type="EMBL" id="NQE33994.1"/>
    </source>
</evidence>
<evidence type="ECO:0008006" key="4">
    <source>
        <dbReference type="Google" id="ProtNLM"/>
    </source>
</evidence>